<dbReference type="Gene3D" id="2.40.170.20">
    <property type="entry name" value="TonB-dependent receptor, beta-barrel domain"/>
    <property type="match status" value="1"/>
</dbReference>
<keyword evidence="9 13" id="KW-0798">TonB box</keyword>
<dbReference type="EMBL" id="SNWP01000011">
    <property type="protein sequence ID" value="TDO27167.1"/>
    <property type="molecule type" value="Genomic_DNA"/>
</dbReference>
<dbReference type="Gene3D" id="2.170.130.10">
    <property type="entry name" value="TonB-dependent receptor, plug domain"/>
    <property type="match status" value="1"/>
</dbReference>
<dbReference type="GO" id="GO:0009279">
    <property type="term" value="C:cell outer membrane"/>
    <property type="evidence" value="ECO:0007669"/>
    <property type="project" value="UniProtKB-SubCell"/>
</dbReference>
<evidence type="ECO:0000259" key="15">
    <source>
        <dbReference type="Pfam" id="PF07715"/>
    </source>
</evidence>
<evidence type="ECO:0000256" key="10">
    <source>
        <dbReference type="ARBA" id="ARBA00023136"/>
    </source>
</evidence>
<dbReference type="GO" id="GO:0015344">
    <property type="term" value="F:siderophore uptake transmembrane transporter activity"/>
    <property type="evidence" value="ECO:0007669"/>
    <property type="project" value="TreeGrafter"/>
</dbReference>
<evidence type="ECO:0000256" key="2">
    <source>
        <dbReference type="ARBA" id="ARBA00022448"/>
    </source>
</evidence>
<sequence>MYCINPSVYRMRVSYCFQLTKTNLVKRIFILLAMSSIFIIATSAQTGTIKGRVLNQQKQPMTGASVQINGKTVARTNEQGDFTINCQGEKTQIRVSFIGFLTTTSSVTCNGQTEIILREQVNELEAVETTTGIGLRKSQLEQPVSVAQLRETELKRGNGLFLDDALNGNVPGIIMQRRSHSGGQQFNIRGYGNGIGIRGVNGNFDSQGSKTYLNGIPVTDAEGITVLDDIDYASVENAEITKGPSGTLYGLAIAGVINLQMQKAPREKTSVSQDVMTGSYGLLRTTTRLSIGGKNSSVLLSYGHQNFDGYMNHTEARKDFMNFMGEFILNNKQNISTYVGYSNSYDARNGELTKAQYANFDYSGNPAYIKNNAHSAVSTFRAGISHSYQFASGISNTTTLFGSAQNTDQSSAGGWTDKNPLNYGLRSVFNTNFTLGNQVTLNGITGLELQQMKAITIGYAMGTDNTNPTGYNVITSVRSDQVTSNGTGSYFTHWTLGLQNELSISAGIGISNQNLKLDDRLWALTNNTPGNTKLKTYANQYNGLISPSFAINKRIGKNLSVYASYATGYKAPVSANILIATTGQLNTGLRPEKGTQFEMGSKCNLFNGKLFYTIAFFQAKFNNKFTTVAVPNPANTATLYTYIVNAGTLNNKGIEFLAKYTLLQSSNGFIRSLRPFVNFTYANFKYENYAYQRVGKDISNKDSLITENYSGKQVAGTPKFVWNAGADIETSVGLYGNINYHHRGSMPFTSDGLNTTNAFNLINAKIGLKRNFGKWGIDAYTGINNLAGKQYYYMVFVNQMPDSYLPAPNKANYFSGINLSYTF</sequence>
<feature type="domain" description="TonB-dependent receptor plug" evidence="15">
    <location>
        <begin position="139"/>
        <end position="256"/>
    </location>
</feature>
<dbReference type="Proteomes" id="UP000295741">
    <property type="component" value="Unassembled WGS sequence"/>
</dbReference>
<keyword evidence="16" id="KW-0675">Receptor</keyword>
<evidence type="ECO:0000256" key="5">
    <source>
        <dbReference type="ARBA" id="ARBA00022692"/>
    </source>
</evidence>
<name>A0A4R6IXM1_9BACT</name>
<evidence type="ECO:0000256" key="11">
    <source>
        <dbReference type="ARBA" id="ARBA00023237"/>
    </source>
</evidence>
<evidence type="ECO:0000256" key="4">
    <source>
        <dbReference type="ARBA" id="ARBA00022496"/>
    </source>
</evidence>
<keyword evidence="5 12" id="KW-0812">Transmembrane</keyword>
<keyword evidence="17" id="KW-1185">Reference proteome</keyword>
<dbReference type="SUPFAM" id="SSF56935">
    <property type="entry name" value="Porins"/>
    <property type="match status" value="1"/>
</dbReference>
<gene>
    <name evidence="16" type="ORF">BC659_2486</name>
</gene>
<keyword evidence="11 12" id="KW-0998">Cell outer membrane</keyword>
<proteinExistence type="inferred from homology"/>
<keyword evidence="10 12" id="KW-0472">Membrane</keyword>
<evidence type="ECO:0000256" key="9">
    <source>
        <dbReference type="ARBA" id="ARBA00023077"/>
    </source>
</evidence>
<evidence type="ECO:0000256" key="7">
    <source>
        <dbReference type="ARBA" id="ARBA00023004"/>
    </source>
</evidence>
<keyword evidence="3 12" id="KW-1134">Transmembrane beta strand</keyword>
<dbReference type="Pfam" id="PF07715">
    <property type="entry name" value="Plug"/>
    <property type="match status" value="1"/>
</dbReference>
<protein>
    <submittedName>
        <fullName evidence="16">Iron complex outermembrane receptor protein</fullName>
    </submittedName>
</protein>
<dbReference type="InterPro" id="IPR039426">
    <property type="entry name" value="TonB-dep_rcpt-like"/>
</dbReference>
<comment type="caution">
    <text evidence="16">The sequence shown here is derived from an EMBL/GenBank/DDBJ whole genome shotgun (WGS) entry which is preliminary data.</text>
</comment>
<accession>A0A4R6IXM1</accession>
<dbReference type="InterPro" id="IPR008969">
    <property type="entry name" value="CarboxyPept-like_regulatory"/>
</dbReference>
<evidence type="ECO:0000256" key="1">
    <source>
        <dbReference type="ARBA" id="ARBA00004571"/>
    </source>
</evidence>
<organism evidence="16 17">
    <name type="scientific">Sediminibacterium goheungense</name>
    <dbReference type="NCBI Taxonomy" id="1086393"/>
    <lineage>
        <taxon>Bacteria</taxon>
        <taxon>Pseudomonadati</taxon>
        <taxon>Bacteroidota</taxon>
        <taxon>Chitinophagia</taxon>
        <taxon>Chitinophagales</taxon>
        <taxon>Chitinophagaceae</taxon>
        <taxon>Sediminibacterium</taxon>
    </lineage>
</organism>
<evidence type="ECO:0000256" key="8">
    <source>
        <dbReference type="ARBA" id="ARBA00023065"/>
    </source>
</evidence>
<evidence type="ECO:0000256" key="3">
    <source>
        <dbReference type="ARBA" id="ARBA00022452"/>
    </source>
</evidence>
<keyword evidence="7" id="KW-0408">Iron</keyword>
<dbReference type="Pfam" id="PF13715">
    <property type="entry name" value="CarbopepD_reg_2"/>
    <property type="match status" value="1"/>
</dbReference>
<dbReference type="PANTHER" id="PTHR32552:SF68">
    <property type="entry name" value="FERRICHROME OUTER MEMBRANE TRANSPORTER_PHAGE RECEPTOR"/>
    <property type="match status" value="1"/>
</dbReference>
<keyword evidence="4" id="KW-0410">Iron transport</keyword>
<dbReference type="InterPro" id="IPR036942">
    <property type="entry name" value="Beta-barrel_TonB_sf"/>
</dbReference>
<evidence type="ECO:0000256" key="12">
    <source>
        <dbReference type="PROSITE-ProRule" id="PRU01360"/>
    </source>
</evidence>
<comment type="subcellular location">
    <subcellularLocation>
        <location evidence="1 12">Cell outer membrane</location>
        <topology evidence="1 12">Multi-pass membrane protein</topology>
    </subcellularLocation>
</comment>
<dbReference type="Pfam" id="PF00593">
    <property type="entry name" value="TonB_dep_Rec_b-barrel"/>
    <property type="match status" value="1"/>
</dbReference>
<dbReference type="InterPro" id="IPR012910">
    <property type="entry name" value="Plug_dom"/>
</dbReference>
<keyword evidence="8" id="KW-0406">Ion transport</keyword>
<feature type="domain" description="TonB-dependent receptor-like beta-barrel" evidence="14">
    <location>
        <begin position="337"/>
        <end position="786"/>
    </location>
</feature>
<comment type="similarity">
    <text evidence="12 13">Belongs to the TonB-dependent receptor family.</text>
</comment>
<keyword evidence="2 12" id="KW-0813">Transport</keyword>
<evidence type="ECO:0000313" key="16">
    <source>
        <dbReference type="EMBL" id="TDO27167.1"/>
    </source>
</evidence>
<dbReference type="PROSITE" id="PS52016">
    <property type="entry name" value="TONB_DEPENDENT_REC_3"/>
    <property type="match status" value="1"/>
</dbReference>
<reference evidence="16 17" key="1">
    <citation type="submission" date="2019-03" db="EMBL/GenBank/DDBJ databases">
        <title>Genomic Encyclopedia of Archaeal and Bacterial Type Strains, Phase II (KMG-II): from individual species to whole genera.</title>
        <authorList>
            <person name="Goeker M."/>
        </authorList>
    </citation>
    <scope>NUCLEOTIDE SEQUENCE [LARGE SCALE GENOMIC DNA]</scope>
    <source>
        <strain evidence="16 17">DSM 28323</strain>
    </source>
</reference>
<dbReference type="InterPro" id="IPR000531">
    <property type="entry name" value="Beta-barrel_TonB"/>
</dbReference>
<evidence type="ECO:0000259" key="14">
    <source>
        <dbReference type="Pfam" id="PF00593"/>
    </source>
</evidence>
<evidence type="ECO:0000313" key="17">
    <source>
        <dbReference type="Proteomes" id="UP000295741"/>
    </source>
</evidence>
<dbReference type="Gene3D" id="2.60.40.1120">
    <property type="entry name" value="Carboxypeptidase-like, regulatory domain"/>
    <property type="match status" value="1"/>
</dbReference>
<dbReference type="PANTHER" id="PTHR32552">
    <property type="entry name" value="FERRICHROME IRON RECEPTOR-RELATED"/>
    <property type="match status" value="1"/>
</dbReference>
<keyword evidence="6" id="KW-0732">Signal</keyword>
<evidence type="ECO:0000256" key="6">
    <source>
        <dbReference type="ARBA" id="ARBA00022729"/>
    </source>
</evidence>
<evidence type="ECO:0000256" key="13">
    <source>
        <dbReference type="RuleBase" id="RU003357"/>
    </source>
</evidence>
<dbReference type="SUPFAM" id="SSF49464">
    <property type="entry name" value="Carboxypeptidase regulatory domain-like"/>
    <property type="match status" value="1"/>
</dbReference>
<dbReference type="OrthoDB" id="9782587at2"/>
<dbReference type="AlphaFoldDB" id="A0A4R6IXM1"/>
<dbReference type="InterPro" id="IPR037066">
    <property type="entry name" value="Plug_dom_sf"/>
</dbReference>